<comment type="caution">
    <text evidence="1">The sequence shown here is derived from an EMBL/GenBank/DDBJ whole genome shotgun (WGS) entry which is preliminary data.</text>
</comment>
<keyword evidence="1" id="KW-0489">Methyltransferase</keyword>
<dbReference type="GO" id="GO:0008168">
    <property type="term" value="F:methyltransferase activity"/>
    <property type="evidence" value="ECO:0007669"/>
    <property type="project" value="UniProtKB-KW"/>
</dbReference>
<gene>
    <name evidence="1" type="ORF">JIN87_15680</name>
</gene>
<organism evidence="1 2">
    <name type="scientific">Pelagicoccus mobilis</name>
    <dbReference type="NCBI Taxonomy" id="415221"/>
    <lineage>
        <taxon>Bacteria</taxon>
        <taxon>Pseudomonadati</taxon>
        <taxon>Verrucomicrobiota</taxon>
        <taxon>Opitutia</taxon>
        <taxon>Puniceicoccales</taxon>
        <taxon>Pelagicoccaceae</taxon>
        <taxon>Pelagicoccus</taxon>
    </lineage>
</organism>
<evidence type="ECO:0000313" key="1">
    <source>
        <dbReference type="EMBL" id="MBK1878321.1"/>
    </source>
</evidence>
<dbReference type="InterPro" id="IPR029063">
    <property type="entry name" value="SAM-dependent_MTases_sf"/>
</dbReference>
<proteinExistence type="predicted"/>
<dbReference type="Gene3D" id="3.40.50.150">
    <property type="entry name" value="Vaccinia Virus protein VP39"/>
    <property type="match status" value="1"/>
</dbReference>
<protein>
    <submittedName>
        <fullName evidence="1">Methyltransferase domain-containing protein</fullName>
    </submittedName>
</protein>
<dbReference type="CDD" id="cd02440">
    <property type="entry name" value="AdoMet_MTases"/>
    <property type="match status" value="1"/>
</dbReference>
<dbReference type="EMBL" id="JAENIL010000028">
    <property type="protein sequence ID" value="MBK1878321.1"/>
    <property type="molecule type" value="Genomic_DNA"/>
</dbReference>
<name>A0A934RXE7_9BACT</name>
<dbReference type="SUPFAM" id="SSF53335">
    <property type="entry name" value="S-adenosyl-L-methionine-dependent methyltransferases"/>
    <property type="match status" value="1"/>
</dbReference>
<dbReference type="AlphaFoldDB" id="A0A934RXE7"/>
<keyword evidence="2" id="KW-1185">Reference proteome</keyword>
<evidence type="ECO:0000313" key="2">
    <source>
        <dbReference type="Proteomes" id="UP000617628"/>
    </source>
</evidence>
<sequence>MNTVAVDLEDALAEVDAFALTLDAEATRYWQLHRKRFAWMARFAGERLASKSELRILDVGNSFQTVLLKKTFLYSEVDTIGFLDHRFSAGEASVHYEMDLNDAYWPERWPELRGEGYDLILFAEVIEHLYTSPEQVLNCLKSMLRSGGRILVQTPNAAALKKRLKLLSGKNPYELIRLDRGNPGHFRELTVSDLRRYAKLCGLQVEGVWMDSNLVDGKRFDRVCDRISRYLPGPLKGGISMSLQM</sequence>
<keyword evidence="1" id="KW-0808">Transferase</keyword>
<dbReference type="RefSeq" id="WP_200356533.1">
    <property type="nucleotide sequence ID" value="NZ_JAENIL010000028.1"/>
</dbReference>
<accession>A0A934RXE7</accession>
<reference evidence="1" key="1">
    <citation type="submission" date="2021-01" db="EMBL/GenBank/DDBJ databases">
        <title>Modified the classification status of verrucomicrobia.</title>
        <authorList>
            <person name="Feng X."/>
        </authorList>
    </citation>
    <scope>NUCLEOTIDE SEQUENCE</scope>
    <source>
        <strain evidence="1">KCTC 13126</strain>
    </source>
</reference>
<dbReference type="GO" id="GO:0032259">
    <property type="term" value="P:methylation"/>
    <property type="evidence" value="ECO:0007669"/>
    <property type="project" value="UniProtKB-KW"/>
</dbReference>
<dbReference type="Proteomes" id="UP000617628">
    <property type="component" value="Unassembled WGS sequence"/>
</dbReference>
<dbReference type="Pfam" id="PF13489">
    <property type="entry name" value="Methyltransf_23"/>
    <property type="match status" value="1"/>
</dbReference>